<evidence type="ECO:0000256" key="1">
    <source>
        <dbReference type="SAM" id="MobiDB-lite"/>
    </source>
</evidence>
<dbReference type="AlphaFoldDB" id="A0A9Q8Q8K5"/>
<evidence type="ECO:0000313" key="2">
    <source>
        <dbReference type="EMBL" id="UNI14431.1"/>
    </source>
</evidence>
<dbReference type="Proteomes" id="UP000829364">
    <property type="component" value="Chromosome 1"/>
</dbReference>
<protein>
    <submittedName>
        <fullName evidence="2">Zn finger protein</fullName>
    </submittedName>
</protein>
<reference evidence="2" key="1">
    <citation type="submission" date="2021-11" db="EMBL/GenBank/DDBJ databases">
        <title>Purpureocillium_takamizusanense_genome.</title>
        <authorList>
            <person name="Nguyen N.-H."/>
        </authorList>
    </citation>
    <scope>NUCLEOTIDE SEQUENCE</scope>
    <source>
        <strain evidence="2">PT3</strain>
    </source>
</reference>
<feature type="compositionally biased region" description="Low complexity" evidence="1">
    <location>
        <begin position="206"/>
        <end position="221"/>
    </location>
</feature>
<keyword evidence="3" id="KW-1185">Reference proteome</keyword>
<dbReference type="GeneID" id="72063024"/>
<feature type="compositionally biased region" description="Polar residues" evidence="1">
    <location>
        <begin position="226"/>
        <end position="237"/>
    </location>
</feature>
<feature type="region of interest" description="Disordered" evidence="1">
    <location>
        <begin position="1"/>
        <end position="73"/>
    </location>
</feature>
<accession>A0A9Q8Q8K5</accession>
<dbReference type="RefSeq" id="XP_047837912.1">
    <property type="nucleotide sequence ID" value="XM_047981951.1"/>
</dbReference>
<feature type="region of interest" description="Disordered" evidence="1">
    <location>
        <begin position="88"/>
        <end position="107"/>
    </location>
</feature>
<organism evidence="2 3">
    <name type="scientific">Purpureocillium takamizusanense</name>
    <dbReference type="NCBI Taxonomy" id="2060973"/>
    <lineage>
        <taxon>Eukaryota</taxon>
        <taxon>Fungi</taxon>
        <taxon>Dikarya</taxon>
        <taxon>Ascomycota</taxon>
        <taxon>Pezizomycotina</taxon>
        <taxon>Sordariomycetes</taxon>
        <taxon>Hypocreomycetidae</taxon>
        <taxon>Hypocreales</taxon>
        <taxon>Ophiocordycipitaceae</taxon>
        <taxon>Purpureocillium</taxon>
    </lineage>
</organism>
<proteinExistence type="predicted"/>
<dbReference type="OrthoDB" id="10018316at2759"/>
<gene>
    <name evidence="2" type="primary">PIB2</name>
    <name evidence="2" type="ORF">JDV02_001060</name>
</gene>
<name>A0A9Q8Q8K5_9HYPO</name>
<feature type="compositionally biased region" description="Polar residues" evidence="1">
    <location>
        <begin position="29"/>
        <end position="57"/>
    </location>
</feature>
<feature type="region of interest" description="Disordered" evidence="1">
    <location>
        <begin position="115"/>
        <end position="146"/>
    </location>
</feature>
<evidence type="ECO:0000313" key="3">
    <source>
        <dbReference type="Proteomes" id="UP000829364"/>
    </source>
</evidence>
<feature type="region of interest" description="Disordered" evidence="1">
    <location>
        <begin position="206"/>
        <end position="250"/>
    </location>
</feature>
<sequence>MAAELIMPTLPGDQQQSRHFLPPQRPMHQRSQSYHVSGPQISPISSTEVSPNQTYSTPPSPRGQHARPGRPMYMPAVLRPCDEFPSKRIARTKTGGSTSDSDSDSTLRRANSNLMSLAGLSGLGNKLSRRSTGESTQPLDGDWNIDSFPEVTAPPTRKHWKVKTLTAAVSVSCHSPSLTQYRHSPMPSRPSAMTRLASAPSAISSAGTTAANAVTSSATGTRAMSYRSTRTQTSTPKRLSLAHATTAFRS</sequence>
<dbReference type="KEGG" id="ptkz:JDV02_001060"/>
<dbReference type="EMBL" id="CP086354">
    <property type="protein sequence ID" value="UNI14431.1"/>
    <property type="molecule type" value="Genomic_DNA"/>
</dbReference>